<name>A0A059Q0H3_9POAL</name>
<gene>
    <name evidence="1" type="ORF">SHCRBa_015_D16_F_120</name>
</gene>
<dbReference type="PANTHER" id="PTHR46632:SF31">
    <property type="entry name" value="SIAH-TYPE DOMAIN-CONTAINING PROTEIN"/>
    <property type="match status" value="1"/>
</dbReference>
<dbReference type="EMBL" id="KF184875">
    <property type="protein sequence ID" value="AGT16419.1"/>
    <property type="molecule type" value="Genomic_DNA"/>
</dbReference>
<reference evidence="1" key="1">
    <citation type="submission" date="2013-05" db="EMBL/GenBank/DDBJ databases">
        <title>Building the sugarcane genome for biotechnology and identifying evolutionary trends.</title>
        <authorList>
            <person name="De Setta N."/>
            <person name="Monteiro-Vitorello C.B."/>
            <person name="Metcalfe C.J."/>
            <person name="Cruz G.M.Q."/>
            <person name="Del Bem L.E."/>
            <person name="Vicentini R."/>
            <person name="Nogueira F.T.S."/>
            <person name="Campos R.A."/>
            <person name="Nunes S.L."/>
            <person name="Turrini P.C.G."/>
            <person name="Vieira A.P."/>
            <person name="Cruz E.A.O."/>
            <person name="Correa T.C.S."/>
            <person name="Hotta C.T."/>
            <person name="de Mello-Varani A."/>
            <person name="Vautrin S."/>
            <person name="Trindade A.S."/>
            <person name="Vilela M.M."/>
            <person name="Horta C.L."/>
            <person name="Sato P.M."/>
            <person name="de Andrade R.F."/>
            <person name="Nishiyama M.Y."/>
            <person name="Cardoso-Silva C.B."/>
            <person name="Scortecci K.C."/>
            <person name="Garcia A.A.F."/>
            <person name="Carneiro M.S."/>
            <person name="Kim C."/>
            <person name="Paterson A.H."/>
            <person name="Berges H."/>
            <person name="D'Hont A."/>
            <person name="de-Souza A.P."/>
            <person name="Souza G.M."/>
            <person name="Vincentz M."/>
            <person name="Kitajima J.P."/>
            <person name="Van Sluys M.-A."/>
        </authorList>
    </citation>
    <scope>NUCLEOTIDE SEQUENCE</scope>
</reference>
<proteinExistence type="predicted"/>
<evidence type="ECO:0000313" key="1">
    <source>
        <dbReference type="EMBL" id="AGT16419.1"/>
    </source>
</evidence>
<protein>
    <submittedName>
        <fullName evidence="1">Uncharacterized protein</fullName>
    </submittedName>
</protein>
<accession>A0A059Q0H3</accession>
<dbReference type="AlphaFoldDB" id="A0A059Q0H3"/>
<dbReference type="InterPro" id="IPR044286">
    <property type="entry name" value="SINL_plant"/>
</dbReference>
<dbReference type="PANTHER" id="PTHR46632">
    <property type="entry name" value="E3 UBIQUITIN-PROTEIN LIGASE SINA-LIKE 4"/>
    <property type="match status" value="1"/>
</dbReference>
<sequence length="180" mass="19407">MGQGAVPLQGVRLRRLRRVPRDGRAPGRVRLRALPLLGAPGAPFTATPPRLRDHLAVDHSWPLDTLPAYGKALPLRDHLAIDHSWPLDTLPAYGKALPLRVSVPAQASEPQPQHHHRLLVVECDERSLFALSVRPCAAGAASSCAVVSVACVRTSAAVEAGPRFTLYKLWGVGEVAARRP</sequence>
<organism evidence="1">
    <name type="scientific">Saccharum hybrid cultivar R570</name>
    <dbReference type="NCBI Taxonomy" id="131158"/>
    <lineage>
        <taxon>Eukaryota</taxon>
        <taxon>Viridiplantae</taxon>
        <taxon>Streptophyta</taxon>
        <taxon>Embryophyta</taxon>
        <taxon>Tracheophyta</taxon>
        <taxon>Spermatophyta</taxon>
        <taxon>Magnoliopsida</taxon>
        <taxon>Liliopsida</taxon>
        <taxon>Poales</taxon>
        <taxon>Poaceae</taxon>
        <taxon>PACMAD clade</taxon>
        <taxon>Panicoideae</taxon>
        <taxon>Andropogonodae</taxon>
        <taxon>Andropogoneae</taxon>
        <taxon>Saccharinae</taxon>
        <taxon>Saccharum</taxon>
        <taxon>Saccharum officinarum species complex</taxon>
    </lineage>
</organism>